<protein>
    <submittedName>
        <fullName evidence="1">Phage major tail tube protein</fullName>
    </submittedName>
</protein>
<dbReference type="InterPro" id="IPR006498">
    <property type="entry name" value="Tail_tube"/>
</dbReference>
<proteinExistence type="predicted"/>
<accession>A0A380TT15</accession>
<evidence type="ECO:0000313" key="2">
    <source>
        <dbReference type="Proteomes" id="UP000254253"/>
    </source>
</evidence>
<dbReference type="AlphaFoldDB" id="A0A380TT15"/>
<dbReference type="Proteomes" id="UP000254253">
    <property type="component" value="Unassembled WGS sequence"/>
</dbReference>
<name>A0A380TT15_ACTLI</name>
<evidence type="ECO:0000313" key="1">
    <source>
        <dbReference type="EMBL" id="SUT91518.1"/>
    </source>
</evidence>
<reference evidence="1 2" key="1">
    <citation type="submission" date="2018-06" db="EMBL/GenBank/DDBJ databases">
        <authorList>
            <consortium name="Pathogen Informatics"/>
            <person name="Doyle S."/>
        </authorList>
    </citation>
    <scope>NUCLEOTIDE SEQUENCE [LARGE SCALE GENOMIC DNA]</scope>
    <source>
        <strain evidence="1 2">NCTC4191</strain>
    </source>
</reference>
<organism evidence="1 2">
    <name type="scientific">Actinobacillus lignieresii</name>
    <dbReference type="NCBI Taxonomy" id="720"/>
    <lineage>
        <taxon>Bacteria</taxon>
        <taxon>Pseudomonadati</taxon>
        <taxon>Pseudomonadota</taxon>
        <taxon>Gammaproteobacteria</taxon>
        <taxon>Pasteurellales</taxon>
        <taxon>Pasteurellaceae</taxon>
        <taxon>Actinobacillus</taxon>
    </lineage>
</organism>
<dbReference type="Pfam" id="PF04985">
    <property type="entry name" value="Phage_tube"/>
    <property type="match status" value="1"/>
</dbReference>
<dbReference type="EMBL" id="UFRN01000002">
    <property type="protein sequence ID" value="SUT91518.1"/>
    <property type="molecule type" value="Genomic_DNA"/>
</dbReference>
<dbReference type="RefSeq" id="WP_115590018.1">
    <property type="nucleotide sequence ID" value="NZ_LR134169.1"/>
</dbReference>
<keyword evidence="2" id="KW-1185">Reference proteome</keyword>
<dbReference type="NCBIfam" id="TIGR01611">
    <property type="entry name" value="tail_tube"/>
    <property type="match status" value="1"/>
</dbReference>
<gene>
    <name evidence="1" type="ORF">NCTC4191_00574</name>
</gene>
<sequence length="168" mass="18564">MALPRKLKNFNLSIDSVSYLGEAVETTLPKLAMKLEDYQSGGMFAPVAVNMGLEKLELEFKMGGNEPNLIKLFGGTINGTAIRFNGAYQRDDTEEVDAVEIICEGRVSEVDRGNQKAGDDTEHAYKVALTYYKEIVNNEEIAEIDTLNQIFKVGGKDRLAEVRKALGL</sequence>